<keyword evidence="5" id="KW-0324">Glycolysis</keyword>
<sequence length="94" mass="10176">MDEANVTCRKRLASIGLDNTDANGQAYRTMLVTAPAFGQYVSGLDGLPSLSAAYYQQEYMFAPYPAYYCEHPNGPSALAVKEAAWGLARYAAIS</sequence>
<dbReference type="EMBL" id="JAFEMO010000008">
    <property type="protein sequence ID" value="KAH7566304.1"/>
    <property type="molecule type" value="Genomic_DNA"/>
</dbReference>
<keyword evidence="8" id="KW-1185">Reference proteome</keyword>
<evidence type="ECO:0000256" key="5">
    <source>
        <dbReference type="ARBA" id="ARBA00023152"/>
    </source>
</evidence>
<dbReference type="Proteomes" id="UP000827721">
    <property type="component" value="Unassembled WGS sequence"/>
</dbReference>
<dbReference type="InterPro" id="IPR000741">
    <property type="entry name" value="FBA_I"/>
</dbReference>
<evidence type="ECO:0000313" key="7">
    <source>
        <dbReference type="EMBL" id="KAH7566304.1"/>
    </source>
</evidence>
<dbReference type="InterPro" id="IPR013785">
    <property type="entry name" value="Aldolase_TIM"/>
</dbReference>
<comment type="pathway">
    <text evidence="2">Carbohydrate degradation; glycolysis; D-glyceraldehyde 3-phosphate and glycerone phosphate from D-glucose: step 4/4.</text>
</comment>
<reference evidence="7 8" key="1">
    <citation type="submission" date="2021-02" db="EMBL/GenBank/DDBJ databases">
        <title>Plant Genome Project.</title>
        <authorList>
            <person name="Zhang R.-G."/>
        </authorList>
    </citation>
    <scope>NUCLEOTIDE SEQUENCE [LARGE SCALE GENOMIC DNA]</scope>
    <source>
        <tissue evidence="7">Leaves</tissue>
    </source>
</reference>
<evidence type="ECO:0000256" key="2">
    <source>
        <dbReference type="ARBA" id="ARBA00004714"/>
    </source>
</evidence>
<dbReference type="EC" id="4.1.2.13" evidence="4"/>
<keyword evidence="6" id="KW-0456">Lyase</keyword>
<evidence type="ECO:0000256" key="6">
    <source>
        <dbReference type="ARBA" id="ARBA00023239"/>
    </source>
</evidence>
<dbReference type="Gene3D" id="3.20.20.70">
    <property type="entry name" value="Aldolase class I"/>
    <property type="match status" value="2"/>
</dbReference>
<accession>A0ABQ8HPQ9</accession>
<comment type="catalytic activity">
    <reaction evidence="1">
        <text>beta-D-fructose 1,6-bisphosphate = D-glyceraldehyde 3-phosphate + dihydroxyacetone phosphate</text>
        <dbReference type="Rhea" id="RHEA:14729"/>
        <dbReference type="ChEBI" id="CHEBI:32966"/>
        <dbReference type="ChEBI" id="CHEBI:57642"/>
        <dbReference type="ChEBI" id="CHEBI:59776"/>
        <dbReference type="EC" id="4.1.2.13"/>
    </reaction>
</comment>
<evidence type="ECO:0000313" key="8">
    <source>
        <dbReference type="Proteomes" id="UP000827721"/>
    </source>
</evidence>
<evidence type="ECO:0000256" key="1">
    <source>
        <dbReference type="ARBA" id="ARBA00000441"/>
    </source>
</evidence>
<organism evidence="7 8">
    <name type="scientific">Xanthoceras sorbifolium</name>
    <dbReference type="NCBI Taxonomy" id="99658"/>
    <lineage>
        <taxon>Eukaryota</taxon>
        <taxon>Viridiplantae</taxon>
        <taxon>Streptophyta</taxon>
        <taxon>Embryophyta</taxon>
        <taxon>Tracheophyta</taxon>
        <taxon>Spermatophyta</taxon>
        <taxon>Magnoliopsida</taxon>
        <taxon>eudicotyledons</taxon>
        <taxon>Gunneridae</taxon>
        <taxon>Pentapetalae</taxon>
        <taxon>rosids</taxon>
        <taxon>malvids</taxon>
        <taxon>Sapindales</taxon>
        <taxon>Sapindaceae</taxon>
        <taxon>Xanthoceroideae</taxon>
        <taxon>Xanthoceras</taxon>
    </lineage>
</organism>
<name>A0ABQ8HPQ9_9ROSI</name>
<comment type="caution">
    <text evidence="7">The sequence shown here is derived from an EMBL/GenBank/DDBJ whole genome shotgun (WGS) entry which is preliminary data.</text>
</comment>
<proteinExistence type="inferred from homology"/>
<evidence type="ECO:0000256" key="4">
    <source>
        <dbReference type="ARBA" id="ARBA00013068"/>
    </source>
</evidence>
<protein>
    <recommendedName>
        <fullName evidence="4">fructose-bisphosphate aldolase</fullName>
        <ecNumber evidence="4">4.1.2.13</ecNumber>
    </recommendedName>
</protein>
<gene>
    <name evidence="7" type="ORF">JRO89_XS08G0134800</name>
</gene>
<dbReference type="SUPFAM" id="SSF51569">
    <property type="entry name" value="Aldolase"/>
    <property type="match status" value="1"/>
</dbReference>
<dbReference type="Pfam" id="PF00274">
    <property type="entry name" value="Glycolytic"/>
    <property type="match status" value="1"/>
</dbReference>
<comment type="similarity">
    <text evidence="3">Belongs to the class I fructose-bisphosphate aldolase family.</text>
</comment>
<dbReference type="PANTHER" id="PTHR11627">
    <property type="entry name" value="FRUCTOSE-BISPHOSPHATE ALDOLASE"/>
    <property type="match status" value="1"/>
</dbReference>
<evidence type="ECO:0000256" key="3">
    <source>
        <dbReference type="ARBA" id="ARBA00010387"/>
    </source>
</evidence>